<keyword evidence="1" id="KW-0732">Signal</keyword>
<dbReference type="SUPFAM" id="SSF50998">
    <property type="entry name" value="Quinoprotein alcohol dehydrogenase-like"/>
    <property type="match status" value="1"/>
</dbReference>
<accession>A0A918C9I3</accession>
<evidence type="ECO:0000313" key="3">
    <source>
        <dbReference type="Proteomes" id="UP000610303"/>
    </source>
</evidence>
<dbReference type="PROSITE" id="PS51257">
    <property type="entry name" value="PROKAR_LIPOPROTEIN"/>
    <property type="match status" value="1"/>
</dbReference>
<dbReference type="Gene3D" id="2.130.10.10">
    <property type="entry name" value="YVTN repeat-like/Quinoprotein amine dehydrogenase"/>
    <property type="match status" value="1"/>
</dbReference>
<organism evidence="2 3">
    <name type="scientific">Agromyces mediolanus</name>
    <name type="common">Corynebacterium mediolanum</name>
    <dbReference type="NCBI Taxonomy" id="41986"/>
    <lineage>
        <taxon>Bacteria</taxon>
        <taxon>Bacillati</taxon>
        <taxon>Actinomycetota</taxon>
        <taxon>Actinomycetes</taxon>
        <taxon>Micrococcales</taxon>
        <taxon>Microbacteriaceae</taxon>
        <taxon>Agromyces</taxon>
    </lineage>
</organism>
<dbReference type="InterPro" id="IPR011047">
    <property type="entry name" value="Quinoprotein_ADH-like_sf"/>
</dbReference>
<dbReference type="Proteomes" id="UP000610303">
    <property type="component" value="Unassembled WGS sequence"/>
</dbReference>
<dbReference type="InterPro" id="IPR015943">
    <property type="entry name" value="WD40/YVTN_repeat-like_dom_sf"/>
</dbReference>
<reference evidence="2" key="2">
    <citation type="submission" date="2020-09" db="EMBL/GenBank/DDBJ databases">
        <authorList>
            <person name="Sun Q."/>
            <person name="Ohkuma M."/>
        </authorList>
    </citation>
    <scope>NUCLEOTIDE SEQUENCE</scope>
    <source>
        <strain evidence="2">JCM 3346</strain>
    </source>
</reference>
<keyword evidence="3" id="KW-1185">Reference proteome</keyword>
<dbReference type="AlphaFoldDB" id="A0A918C9I3"/>
<feature type="chain" id="PRO_5038635829" description="Pyrrolo-quinoline quinone" evidence="1">
    <location>
        <begin position="24"/>
        <end position="474"/>
    </location>
</feature>
<gene>
    <name evidence="2" type="ORF">GCM10010196_02370</name>
</gene>
<name>A0A918C9I3_AGRME</name>
<sequence length="474" mass="49124">MSKLRTTALASCALALAALTACTAPPTATPTPSAPPSAAATPPLPAGELEVVYQAPQVSEVDRSTSPIMQPGVSISERWIAVASAPAGTLTVFDRATLDEAWSVSGGPADWGPCGEPYFLSEQRLVLLTGIEGGGPCSRFVVYDLESGEAVDGFEFVTAEYQGTKSYEQVTGTAAVDGRLWFVTAYHGLGFLDPKTGEPEGVLDSAELGAFSDDSGRAHVSSLAVDPESGLLVTTLLHGELIGDAPASDVYGIRVDGTEAEVVWKFGDTIDGNAALGVGELDAADPFLFVDDREPGVLAIAELADGSAVLGRLDPETGRMPAPISPATPVDFAAGLTDGHGAYEVVGDLLVTGAKDPDGGSLDLVGYDLVTGEERWRTTPPAPFTATLQDVSIGTDGELYALSIGLVNGDTALNRIDPETGESTESWEIPSGLFGETGFTARVVDDAVVLVYESTQTIAFPTSPLVILASEQRD</sequence>
<reference evidence="2" key="1">
    <citation type="journal article" date="2014" name="Int. J. Syst. Evol. Microbiol.">
        <title>Complete genome sequence of Corynebacterium casei LMG S-19264T (=DSM 44701T), isolated from a smear-ripened cheese.</title>
        <authorList>
            <consortium name="US DOE Joint Genome Institute (JGI-PGF)"/>
            <person name="Walter F."/>
            <person name="Albersmeier A."/>
            <person name="Kalinowski J."/>
            <person name="Ruckert C."/>
        </authorList>
    </citation>
    <scope>NUCLEOTIDE SEQUENCE</scope>
    <source>
        <strain evidence="2">JCM 3346</strain>
    </source>
</reference>
<evidence type="ECO:0000256" key="1">
    <source>
        <dbReference type="SAM" id="SignalP"/>
    </source>
</evidence>
<comment type="caution">
    <text evidence="2">The sequence shown here is derived from an EMBL/GenBank/DDBJ whole genome shotgun (WGS) entry which is preliminary data.</text>
</comment>
<dbReference type="EMBL" id="BMRJ01000001">
    <property type="protein sequence ID" value="GGR13362.1"/>
    <property type="molecule type" value="Genomic_DNA"/>
</dbReference>
<protein>
    <recommendedName>
        <fullName evidence="4">Pyrrolo-quinoline quinone</fullName>
    </recommendedName>
</protein>
<dbReference type="RefSeq" id="WP_189083488.1">
    <property type="nucleotide sequence ID" value="NZ_BMRJ01000001.1"/>
</dbReference>
<evidence type="ECO:0000313" key="2">
    <source>
        <dbReference type="EMBL" id="GGR13362.1"/>
    </source>
</evidence>
<feature type="signal peptide" evidence="1">
    <location>
        <begin position="1"/>
        <end position="23"/>
    </location>
</feature>
<evidence type="ECO:0008006" key="4">
    <source>
        <dbReference type="Google" id="ProtNLM"/>
    </source>
</evidence>
<proteinExistence type="predicted"/>